<protein>
    <submittedName>
        <fullName evidence="7">Protein DOWNY MILDEW RESISTANCE 6-like</fullName>
    </submittedName>
</protein>
<keyword evidence="4 5" id="KW-0408">Iron</keyword>
<evidence type="ECO:0000256" key="4">
    <source>
        <dbReference type="ARBA" id="ARBA00023004"/>
    </source>
</evidence>
<keyword evidence="8" id="KW-1185">Reference proteome</keyword>
<organism evidence="7 8">
    <name type="scientific">Iris pallida</name>
    <name type="common">Sweet iris</name>
    <dbReference type="NCBI Taxonomy" id="29817"/>
    <lineage>
        <taxon>Eukaryota</taxon>
        <taxon>Viridiplantae</taxon>
        <taxon>Streptophyta</taxon>
        <taxon>Embryophyta</taxon>
        <taxon>Tracheophyta</taxon>
        <taxon>Spermatophyta</taxon>
        <taxon>Magnoliopsida</taxon>
        <taxon>Liliopsida</taxon>
        <taxon>Asparagales</taxon>
        <taxon>Iridaceae</taxon>
        <taxon>Iridoideae</taxon>
        <taxon>Irideae</taxon>
        <taxon>Iris</taxon>
    </lineage>
</organism>
<proteinExistence type="inferred from homology"/>
<dbReference type="InterPro" id="IPR050295">
    <property type="entry name" value="Plant_2OG-oxidoreductases"/>
</dbReference>
<gene>
    <name evidence="7" type="ORF">M6B38_320085</name>
</gene>
<dbReference type="Proteomes" id="UP001140949">
    <property type="component" value="Unassembled WGS sequence"/>
</dbReference>
<dbReference type="EMBL" id="JANAVB010010799">
    <property type="protein sequence ID" value="KAJ6838222.1"/>
    <property type="molecule type" value="Genomic_DNA"/>
</dbReference>
<feature type="domain" description="Fe2OG dioxygenase" evidence="6">
    <location>
        <begin position="195"/>
        <end position="295"/>
    </location>
</feature>
<evidence type="ECO:0000259" key="6">
    <source>
        <dbReference type="PROSITE" id="PS51471"/>
    </source>
</evidence>
<evidence type="ECO:0000256" key="1">
    <source>
        <dbReference type="ARBA" id="ARBA00008056"/>
    </source>
</evidence>
<dbReference type="SUPFAM" id="SSF51197">
    <property type="entry name" value="Clavaminate synthase-like"/>
    <property type="match status" value="1"/>
</dbReference>
<evidence type="ECO:0000256" key="2">
    <source>
        <dbReference type="ARBA" id="ARBA00022723"/>
    </source>
</evidence>
<evidence type="ECO:0000256" key="3">
    <source>
        <dbReference type="ARBA" id="ARBA00023002"/>
    </source>
</evidence>
<comment type="caution">
    <text evidence="7">The sequence shown here is derived from an EMBL/GenBank/DDBJ whole genome shotgun (WGS) entry which is preliminary data.</text>
</comment>
<evidence type="ECO:0000256" key="5">
    <source>
        <dbReference type="RuleBase" id="RU003682"/>
    </source>
</evidence>
<reference evidence="7" key="2">
    <citation type="submission" date="2023-04" db="EMBL/GenBank/DDBJ databases">
        <authorList>
            <person name="Bruccoleri R.E."/>
            <person name="Oakeley E.J."/>
            <person name="Faust A.-M."/>
            <person name="Dessus-Babus S."/>
            <person name="Altorfer M."/>
            <person name="Burckhardt D."/>
            <person name="Oertli M."/>
            <person name="Naumann U."/>
            <person name="Petersen F."/>
            <person name="Wong J."/>
        </authorList>
    </citation>
    <scope>NUCLEOTIDE SEQUENCE</scope>
    <source>
        <strain evidence="7">GSM-AAB239-AS_SAM_17_03QT</strain>
        <tissue evidence="7">Leaf</tissue>
    </source>
</reference>
<name>A0AAX6HBU8_IRIPA</name>
<dbReference type="Gene3D" id="2.60.120.330">
    <property type="entry name" value="B-lactam Antibiotic, Isopenicillin N Synthase, Chain"/>
    <property type="match status" value="1"/>
</dbReference>
<accession>A0AAX6HBU8</accession>
<dbReference type="Pfam" id="PF03171">
    <property type="entry name" value="2OG-FeII_Oxy"/>
    <property type="match status" value="1"/>
</dbReference>
<comment type="similarity">
    <text evidence="1 5">Belongs to the iron/ascorbate-dependent oxidoreductase family.</text>
</comment>
<keyword evidence="3 5" id="KW-0560">Oxidoreductase</keyword>
<dbReference type="InterPro" id="IPR005123">
    <property type="entry name" value="Oxoglu/Fe-dep_dioxygenase_dom"/>
</dbReference>
<dbReference type="AlphaFoldDB" id="A0AAX6HBU8"/>
<keyword evidence="2 5" id="KW-0479">Metal-binding</keyword>
<dbReference type="InterPro" id="IPR026992">
    <property type="entry name" value="DIOX_N"/>
</dbReference>
<sequence>MEKLKLLSTGTNPQTVKESYVLPPELRPGNLKNSCKPIPVIDLGGGGGSSGDADESIINQIYDAGRGFGCFQVVNHGIPEGLLDEIRRCAEGFFGLPVEDKAGYCSDDPNRLPILSTGAAVYRSSGKSYWRDFLRLSCYPVEEFMHLYPEKPPEFRDAITGYTVETRALATRILRMIGKGLGLDENHFEGALEGGQIRMLVNHYPPCPDPSLTLGLPRHADSSILTLLLQRDVRGLQVLHGGSEWVEVEPLPNAIIVICGLPLEFFTNGLVRAAEHQVVTNASTTRTTINMFVTPRRECLVAPSESLITDGTPRSYRSFSYAEFTEAHAAAEHDRRKTLDAFAIKR</sequence>
<dbReference type="GO" id="GO:0016491">
    <property type="term" value="F:oxidoreductase activity"/>
    <property type="evidence" value="ECO:0007669"/>
    <property type="project" value="UniProtKB-KW"/>
</dbReference>
<reference evidence="7" key="1">
    <citation type="journal article" date="2023" name="GigaByte">
        <title>Genome assembly of the bearded iris, Iris pallida Lam.</title>
        <authorList>
            <person name="Bruccoleri R.E."/>
            <person name="Oakeley E.J."/>
            <person name="Faust A.M.E."/>
            <person name="Altorfer M."/>
            <person name="Dessus-Babus S."/>
            <person name="Burckhardt D."/>
            <person name="Oertli M."/>
            <person name="Naumann U."/>
            <person name="Petersen F."/>
            <person name="Wong J."/>
        </authorList>
    </citation>
    <scope>NUCLEOTIDE SEQUENCE</scope>
    <source>
        <strain evidence="7">GSM-AAB239-AS_SAM_17_03QT</strain>
    </source>
</reference>
<dbReference type="PANTHER" id="PTHR47991">
    <property type="entry name" value="OXOGLUTARATE/IRON-DEPENDENT DIOXYGENASE"/>
    <property type="match status" value="1"/>
</dbReference>
<dbReference type="InterPro" id="IPR044861">
    <property type="entry name" value="IPNS-like_FE2OG_OXY"/>
</dbReference>
<dbReference type="Pfam" id="PF14226">
    <property type="entry name" value="DIOX_N"/>
    <property type="match status" value="1"/>
</dbReference>
<evidence type="ECO:0000313" key="8">
    <source>
        <dbReference type="Proteomes" id="UP001140949"/>
    </source>
</evidence>
<dbReference type="InterPro" id="IPR027443">
    <property type="entry name" value="IPNS-like_sf"/>
</dbReference>
<dbReference type="GO" id="GO:0046872">
    <property type="term" value="F:metal ion binding"/>
    <property type="evidence" value="ECO:0007669"/>
    <property type="project" value="UniProtKB-KW"/>
</dbReference>
<evidence type="ECO:0000313" key="7">
    <source>
        <dbReference type="EMBL" id="KAJ6838222.1"/>
    </source>
</evidence>
<dbReference type="PROSITE" id="PS51471">
    <property type="entry name" value="FE2OG_OXY"/>
    <property type="match status" value="1"/>
</dbReference>